<dbReference type="GO" id="GO:0046872">
    <property type="term" value="F:metal ion binding"/>
    <property type="evidence" value="ECO:0007669"/>
    <property type="project" value="UniProtKB-KW"/>
</dbReference>
<gene>
    <name evidence="7" type="ORF">E7681_10625</name>
</gene>
<reference evidence="7 8" key="1">
    <citation type="submission" date="2019-04" db="EMBL/GenBank/DDBJ databases">
        <title>Draft genome sequence of Youngimonas vesicularis.</title>
        <authorList>
            <person name="Hameed A."/>
        </authorList>
    </citation>
    <scope>NUCLEOTIDE SEQUENCE [LARGE SCALE GENOMIC DNA]</scope>
    <source>
        <strain evidence="7 8">CC-AMW-E</strain>
    </source>
</reference>
<keyword evidence="5" id="KW-0813">Transport</keyword>
<evidence type="ECO:0000313" key="8">
    <source>
        <dbReference type="Proteomes" id="UP000306113"/>
    </source>
</evidence>
<dbReference type="Proteomes" id="UP000306113">
    <property type="component" value="Unassembled WGS sequence"/>
</dbReference>
<evidence type="ECO:0000259" key="6">
    <source>
        <dbReference type="PROSITE" id="PS01033"/>
    </source>
</evidence>
<dbReference type="OrthoDB" id="3213438at2"/>
<dbReference type="AlphaFoldDB" id="A0A4S3M8X5"/>
<evidence type="ECO:0000256" key="1">
    <source>
        <dbReference type="ARBA" id="ARBA00022617"/>
    </source>
</evidence>
<dbReference type="GO" id="GO:0046210">
    <property type="term" value="P:nitric oxide catabolic process"/>
    <property type="evidence" value="ECO:0007669"/>
    <property type="project" value="TreeGrafter"/>
</dbReference>
<organism evidence="7 8">
    <name type="scientific">Thalassobius vesicularis</name>
    <dbReference type="NCBI Taxonomy" id="1294297"/>
    <lineage>
        <taxon>Bacteria</taxon>
        <taxon>Pseudomonadati</taxon>
        <taxon>Pseudomonadota</taxon>
        <taxon>Alphaproteobacteria</taxon>
        <taxon>Rhodobacterales</taxon>
        <taxon>Roseobacteraceae</taxon>
        <taxon>Thalassovita</taxon>
    </lineage>
</organism>
<protein>
    <submittedName>
        <fullName evidence="7">Globin</fullName>
    </submittedName>
</protein>
<dbReference type="PANTHER" id="PTHR43396">
    <property type="entry name" value="FLAVOHEMOPROTEIN"/>
    <property type="match status" value="1"/>
</dbReference>
<keyword evidence="3" id="KW-0479">Metal-binding</keyword>
<evidence type="ECO:0000256" key="3">
    <source>
        <dbReference type="ARBA" id="ARBA00022723"/>
    </source>
</evidence>
<dbReference type="GO" id="GO:0019825">
    <property type="term" value="F:oxygen binding"/>
    <property type="evidence" value="ECO:0007669"/>
    <property type="project" value="InterPro"/>
</dbReference>
<comment type="caution">
    <text evidence="7">The sequence shown here is derived from an EMBL/GenBank/DDBJ whole genome shotgun (WGS) entry which is preliminary data.</text>
</comment>
<keyword evidence="8" id="KW-1185">Reference proteome</keyword>
<dbReference type="InterPro" id="IPR012292">
    <property type="entry name" value="Globin/Proto"/>
</dbReference>
<dbReference type="EMBL" id="SSMD01000004">
    <property type="protein sequence ID" value="THD74051.1"/>
    <property type="molecule type" value="Genomic_DNA"/>
</dbReference>
<accession>A0A4S3M8X5</accession>
<feature type="domain" description="Globin" evidence="6">
    <location>
        <begin position="23"/>
        <end position="157"/>
    </location>
</feature>
<dbReference type="Gene3D" id="1.10.490.10">
    <property type="entry name" value="Globins"/>
    <property type="match status" value="1"/>
</dbReference>
<evidence type="ECO:0000313" key="7">
    <source>
        <dbReference type="EMBL" id="THD74051.1"/>
    </source>
</evidence>
<name>A0A4S3M8X5_9RHOB</name>
<dbReference type="GO" id="GO:0020037">
    <property type="term" value="F:heme binding"/>
    <property type="evidence" value="ECO:0007669"/>
    <property type="project" value="InterPro"/>
</dbReference>
<dbReference type="PANTHER" id="PTHR43396:SF3">
    <property type="entry name" value="FLAVOHEMOPROTEIN"/>
    <property type="match status" value="1"/>
</dbReference>
<dbReference type="GO" id="GO:0005344">
    <property type="term" value="F:oxygen carrier activity"/>
    <property type="evidence" value="ECO:0007669"/>
    <property type="project" value="UniProtKB-KW"/>
</dbReference>
<evidence type="ECO:0000256" key="5">
    <source>
        <dbReference type="RuleBase" id="RU000356"/>
    </source>
</evidence>
<dbReference type="GO" id="GO:0008941">
    <property type="term" value="F:nitric oxide dioxygenase NAD(P)H activity"/>
    <property type="evidence" value="ECO:0007669"/>
    <property type="project" value="TreeGrafter"/>
</dbReference>
<dbReference type="Pfam" id="PF00042">
    <property type="entry name" value="Globin"/>
    <property type="match status" value="1"/>
</dbReference>
<dbReference type="SUPFAM" id="SSF46458">
    <property type="entry name" value="Globin-like"/>
    <property type="match status" value="1"/>
</dbReference>
<keyword evidence="2 5" id="KW-0561">Oxygen transport</keyword>
<keyword evidence="1 5" id="KW-0349">Heme</keyword>
<evidence type="ECO:0000256" key="4">
    <source>
        <dbReference type="ARBA" id="ARBA00023004"/>
    </source>
</evidence>
<dbReference type="PROSITE" id="PS01033">
    <property type="entry name" value="GLOBIN"/>
    <property type="match status" value="1"/>
</dbReference>
<dbReference type="GO" id="GO:0071949">
    <property type="term" value="F:FAD binding"/>
    <property type="evidence" value="ECO:0007669"/>
    <property type="project" value="TreeGrafter"/>
</dbReference>
<dbReference type="InterPro" id="IPR009050">
    <property type="entry name" value="Globin-like_sf"/>
</dbReference>
<dbReference type="InterPro" id="IPR000971">
    <property type="entry name" value="Globin"/>
</dbReference>
<dbReference type="GO" id="GO:0071500">
    <property type="term" value="P:cellular response to nitrosative stress"/>
    <property type="evidence" value="ECO:0007669"/>
    <property type="project" value="TreeGrafter"/>
</dbReference>
<proteinExistence type="inferred from homology"/>
<keyword evidence="4" id="KW-0408">Iron</keyword>
<sequence>MLRHFAQSDPDYFAQPISFRRHALDPQNLNLIKDSFPSVFQHKAEIATQFYDRLFASVPETRQMFRAEMATQKEMLASVLTTLAKASFDPEKLQDVIARLARSHAGLGITEAQFRAGETALMEALGSVMAPKLPPPALLAWQAAIRRVIAAMIDPPEN</sequence>
<comment type="similarity">
    <text evidence="5">Belongs to the globin family.</text>
</comment>
<evidence type="ECO:0000256" key="2">
    <source>
        <dbReference type="ARBA" id="ARBA00022621"/>
    </source>
</evidence>